<name>A0A1S5QTR5_9CAUD</name>
<protein>
    <submittedName>
        <fullName evidence="1">Uncharacterized protein</fullName>
    </submittedName>
</protein>
<reference evidence="2" key="1">
    <citation type="submission" date="2016-02" db="EMBL/GenBank/DDBJ databases">
        <authorList>
            <person name="Morales N."/>
            <person name="Badran S."/>
            <person name="Schick P."/>
            <person name="Jacoby B."/>
            <person name="Reddi K."/>
            <person name="Villella W."/>
            <person name="Sanders E.R."/>
            <person name="Lorenz T.C."/>
        </authorList>
    </citation>
    <scope>NUCLEOTIDE SEQUENCE [LARGE SCALE GENOMIC DNA]</scope>
</reference>
<dbReference type="EMBL" id="KU836751">
    <property type="protein sequence ID" value="AMR60099.1"/>
    <property type="molecule type" value="Genomic_DNA"/>
</dbReference>
<accession>A0A1S5QTR5</accession>
<keyword evidence="2" id="KW-1185">Reference proteome</keyword>
<sequence length="143" mass="15852">MKKLMMIIGITLVVLFTSIATPAQAAWGGWSTSDKGVKARVYVDAYTYTTRATTVDFKAEKKGSKKYYYKAVIYKSTSSQIIPTATFTGSFTSSSPLKKAKLYELRKHGSGVYFVRFKLYSKSNYTGLVGLYDSHNFTITSGA</sequence>
<evidence type="ECO:0000313" key="2">
    <source>
        <dbReference type="Proteomes" id="UP000223773"/>
    </source>
</evidence>
<gene>
    <name evidence="1" type="ORF">LEO2_61</name>
</gene>
<proteinExistence type="predicted"/>
<evidence type="ECO:0000313" key="1">
    <source>
        <dbReference type="EMBL" id="AMR60099.1"/>
    </source>
</evidence>
<organism evidence="1 2">
    <name type="scientific">Bacillus phage Leo2</name>
    <dbReference type="NCBI Taxonomy" id="1815973"/>
    <lineage>
        <taxon>Viruses</taxon>
        <taxon>Duplodnaviria</taxon>
        <taxon>Heunggongvirae</taxon>
        <taxon>Uroviricota</taxon>
        <taxon>Caudoviricetes</taxon>
        <taxon>Ehrlichviridae</taxon>
        <taxon>Andromedavirus</taxon>
        <taxon>Andromedavirus leo2</taxon>
    </lineage>
</organism>
<dbReference type="Proteomes" id="UP000223773">
    <property type="component" value="Segment"/>
</dbReference>